<proteinExistence type="predicted"/>
<comment type="caution">
    <text evidence="1">The sequence shown here is derived from an EMBL/GenBank/DDBJ whole genome shotgun (WGS) entry which is preliminary data.</text>
</comment>
<reference evidence="1" key="1">
    <citation type="journal article" date="2019" name="bioRxiv">
        <title>The Genome of the Zebra Mussel, Dreissena polymorpha: A Resource for Invasive Species Research.</title>
        <authorList>
            <person name="McCartney M.A."/>
            <person name="Auch B."/>
            <person name="Kono T."/>
            <person name="Mallez S."/>
            <person name="Zhang Y."/>
            <person name="Obille A."/>
            <person name="Becker A."/>
            <person name="Abrahante J.E."/>
            <person name="Garbe J."/>
            <person name="Badalamenti J.P."/>
            <person name="Herman A."/>
            <person name="Mangelson H."/>
            <person name="Liachko I."/>
            <person name="Sullivan S."/>
            <person name="Sone E.D."/>
            <person name="Koren S."/>
            <person name="Silverstein K.A.T."/>
            <person name="Beckman K.B."/>
            <person name="Gohl D.M."/>
        </authorList>
    </citation>
    <scope>NUCLEOTIDE SEQUENCE</scope>
    <source>
        <strain evidence="1">Duluth1</strain>
        <tissue evidence="1">Whole animal</tissue>
    </source>
</reference>
<sequence length="257" mass="30046">MEEGKRLRRKRRWGCLGRKHLEGWGNVWNSCLGRKIGAILLCNPHETWITANARPNLRPTFIKTEVLSDMMALVPMYPFNMYYKIQKPGNSNIYKFEGSKTGINLQRVYTADDSAQCGITLSKEYTYILSGSTAGINFEGVYTAENSAMCGVAGLERGRHILSGFIDHIRGQLNLNLFVSWFERFPLSMQARTLLRRIRKEKVFDERTDSLLEAEWNIFHNWIAVFRAEYKRMSRWHIWVELFTDVQHTLSLWKRTL</sequence>
<evidence type="ECO:0000313" key="1">
    <source>
        <dbReference type="EMBL" id="KAH3884715.1"/>
    </source>
</evidence>
<keyword evidence="2" id="KW-1185">Reference proteome</keyword>
<organism evidence="1 2">
    <name type="scientific">Dreissena polymorpha</name>
    <name type="common">Zebra mussel</name>
    <name type="synonym">Mytilus polymorpha</name>
    <dbReference type="NCBI Taxonomy" id="45954"/>
    <lineage>
        <taxon>Eukaryota</taxon>
        <taxon>Metazoa</taxon>
        <taxon>Spiralia</taxon>
        <taxon>Lophotrochozoa</taxon>
        <taxon>Mollusca</taxon>
        <taxon>Bivalvia</taxon>
        <taxon>Autobranchia</taxon>
        <taxon>Heteroconchia</taxon>
        <taxon>Euheterodonta</taxon>
        <taxon>Imparidentia</taxon>
        <taxon>Neoheterodontei</taxon>
        <taxon>Myida</taxon>
        <taxon>Dreissenoidea</taxon>
        <taxon>Dreissenidae</taxon>
        <taxon>Dreissena</taxon>
    </lineage>
</organism>
<name>A0A9D4RZE9_DREPO</name>
<accession>A0A9D4RZE9</accession>
<gene>
    <name evidence="1" type="ORF">DPMN_008701</name>
</gene>
<dbReference type="EMBL" id="JAIWYP010000001">
    <property type="protein sequence ID" value="KAH3884715.1"/>
    <property type="molecule type" value="Genomic_DNA"/>
</dbReference>
<reference evidence="1" key="2">
    <citation type="submission" date="2020-11" db="EMBL/GenBank/DDBJ databases">
        <authorList>
            <person name="McCartney M.A."/>
            <person name="Auch B."/>
            <person name="Kono T."/>
            <person name="Mallez S."/>
            <person name="Becker A."/>
            <person name="Gohl D.M."/>
            <person name="Silverstein K.A.T."/>
            <person name="Koren S."/>
            <person name="Bechman K.B."/>
            <person name="Herman A."/>
            <person name="Abrahante J.E."/>
            <person name="Garbe J."/>
        </authorList>
    </citation>
    <scope>NUCLEOTIDE SEQUENCE</scope>
    <source>
        <strain evidence="1">Duluth1</strain>
        <tissue evidence="1">Whole animal</tissue>
    </source>
</reference>
<dbReference type="Proteomes" id="UP000828390">
    <property type="component" value="Unassembled WGS sequence"/>
</dbReference>
<evidence type="ECO:0000313" key="2">
    <source>
        <dbReference type="Proteomes" id="UP000828390"/>
    </source>
</evidence>
<dbReference type="AlphaFoldDB" id="A0A9D4RZE9"/>
<protein>
    <submittedName>
        <fullName evidence="1">Uncharacterized protein</fullName>
    </submittedName>
</protein>